<feature type="compositionally biased region" description="Basic and acidic residues" evidence="3">
    <location>
        <begin position="1202"/>
        <end position="1214"/>
    </location>
</feature>
<evidence type="ECO:0000256" key="2">
    <source>
        <dbReference type="ARBA" id="ARBA00022803"/>
    </source>
</evidence>
<evidence type="ECO:0008006" key="6">
    <source>
        <dbReference type="Google" id="ProtNLM"/>
    </source>
</evidence>
<dbReference type="InterPro" id="IPR051012">
    <property type="entry name" value="CellSynth/LPSAsmb/PSIAsmb"/>
</dbReference>
<evidence type="ECO:0000313" key="5">
    <source>
        <dbReference type="Proteomes" id="UP000217257"/>
    </source>
</evidence>
<evidence type="ECO:0000313" key="4">
    <source>
        <dbReference type="EMBL" id="ATB39940.1"/>
    </source>
</evidence>
<dbReference type="EMBL" id="CP022098">
    <property type="protein sequence ID" value="ATB39940.1"/>
    <property type="molecule type" value="Genomic_DNA"/>
</dbReference>
<dbReference type="InterPro" id="IPR011990">
    <property type="entry name" value="TPR-like_helical_dom_sf"/>
</dbReference>
<protein>
    <recommendedName>
        <fullName evidence="6">Tetratricopeptide repeat protein</fullName>
    </recommendedName>
</protein>
<dbReference type="RefSeq" id="WP_095987902.1">
    <property type="nucleotide sequence ID" value="NZ_CP022098.1"/>
</dbReference>
<feature type="region of interest" description="Disordered" evidence="3">
    <location>
        <begin position="1202"/>
        <end position="1223"/>
    </location>
</feature>
<dbReference type="SUPFAM" id="SSF48452">
    <property type="entry name" value="TPR-like"/>
    <property type="match status" value="2"/>
</dbReference>
<name>A0A250J8R7_9BACT</name>
<dbReference type="AlphaFoldDB" id="A0A250J8R7"/>
<dbReference type="Gene3D" id="1.25.40.10">
    <property type="entry name" value="Tetratricopeptide repeat domain"/>
    <property type="match status" value="2"/>
</dbReference>
<evidence type="ECO:0000256" key="3">
    <source>
        <dbReference type="SAM" id="MobiDB-lite"/>
    </source>
</evidence>
<evidence type="ECO:0000256" key="1">
    <source>
        <dbReference type="ARBA" id="ARBA00022737"/>
    </source>
</evidence>
<sequence>MERLNTLAEHMRHVAGLLAEDVLEPDPERTDWSGMKVRVDMVREGMERVLDGLSGALEEADEAEMKALVRKRVAGVASRVAALLQATGSTEGCRRLLEKALKLSEDASQRAELEAALAEPEVFCRFAYAGWLLGKGRFDKADSLLKRVVKDTRQPVLKQTAQSALRGSRPLKGAPTLFRINGCGVGLYGKRDEAPDGSYVATYFISLIFIPVFPLTAYRVREVEGNAYQFYSKESLGPVTRTWQRLVLAGVAGMVLWSGVDGYLNSPERLARLALEEARTAEATLPREQAIERYRSVIDAHTDGSARAQAADAVVRLSLAGLPTPCTKDTLEAVGRVVTGISTLPSSAISGEPSARFGERLDACAREIGQETTADARAALTVVEDALRVAGTRALKERRVALMRGQAERLVKDQPLRALSLYVELPGKESLDAAEAIIDTFGEAPSLWLEASGDVEAWTRHEDQDNSRGDKVALYRERLEAASATSEKDKALIQEGDEAKIARALKASPGNQELAVELASLARARGDAKGAMATLTALGPMGRLTGDAQMILGLCYRDLGQLPEADAVLSSYVADRLQPFQSVQRKYEEAAKALQERLISRARAGQLPAEVMKRLEVASGSEEQQRKIFDEWLSAQVEADSGLEKLREEYLRHQSVVPTSLMLGMLKLMRANETEGEARQALLGEAERVFLSIRQDAEGDPRFHLGLGQVYHRLGRSEEGDKELRGVVERKQPALTLQVAHVYRELDRLDQARPLCEEVYDTATESELKYGAANLLARMATDDDEEEKWLRKGDPRSPTIQDDLLQLEATRALREGRLEDADRALAKNVAFRAHEAKHNSAAANNTAMALMTRYRASGDVTHLRSAVKYLEDAVRLAPDNALVVGNLASAHEYLGKVTVLERFVRTTPLHLQDGEAQELLAVLLEGPLREEVLKALDADPSLRRGQELSQQEQTLSPGKAAAWERQLLWLSWHRDTQGLASLAKRLETLPSFEGSAGVLARKQWESGEMDAQLGKWMAQGVTWAEATLKRAKQTNHAPTIAAAWLLLGEALDRQRYHDPKQEQLDKMVEAYREAGKLWPQFGVAGSLEWALASVAMERGAAKSEALGKVWKEERRIRGLGTIMLQALTGPAGAEVAAALRAQSELKEAAEHARERARVRPEMTDWVLAKAAGDVVLEQAAAAVFARPDVELKLAIDARLAGDHPREKAEQELFKQGKAQQGRP</sequence>
<dbReference type="KEGG" id="cfus:CYFUS_005388"/>
<dbReference type="PANTHER" id="PTHR45586:SF1">
    <property type="entry name" value="LIPOPOLYSACCHARIDE ASSEMBLY PROTEIN B"/>
    <property type="match status" value="1"/>
</dbReference>
<accession>A0A250J8R7</accession>
<reference evidence="4 5" key="1">
    <citation type="submission" date="2017-06" db="EMBL/GenBank/DDBJ databases">
        <title>Sequencing and comparative analysis of myxobacterial genomes.</title>
        <authorList>
            <person name="Rupp O."/>
            <person name="Goesmann A."/>
            <person name="Sogaard-Andersen L."/>
        </authorList>
    </citation>
    <scope>NUCLEOTIDE SEQUENCE [LARGE SCALE GENOMIC DNA]</scope>
    <source>
        <strain evidence="4 5">DSM 52655</strain>
    </source>
</reference>
<proteinExistence type="predicted"/>
<organism evidence="4 5">
    <name type="scientific">Cystobacter fuscus</name>
    <dbReference type="NCBI Taxonomy" id="43"/>
    <lineage>
        <taxon>Bacteria</taxon>
        <taxon>Pseudomonadati</taxon>
        <taxon>Myxococcota</taxon>
        <taxon>Myxococcia</taxon>
        <taxon>Myxococcales</taxon>
        <taxon>Cystobacterineae</taxon>
        <taxon>Archangiaceae</taxon>
        <taxon>Cystobacter</taxon>
    </lineage>
</organism>
<dbReference type="PANTHER" id="PTHR45586">
    <property type="entry name" value="TPR REPEAT-CONTAINING PROTEIN PA4667"/>
    <property type="match status" value="1"/>
</dbReference>
<keyword evidence="1" id="KW-0677">Repeat</keyword>
<gene>
    <name evidence="4" type="ORF">CYFUS_005388</name>
</gene>
<dbReference type="Proteomes" id="UP000217257">
    <property type="component" value="Chromosome"/>
</dbReference>
<keyword evidence="2" id="KW-0802">TPR repeat</keyword>